<protein>
    <submittedName>
        <fullName evidence="2">Uncharacterized protein</fullName>
    </submittedName>
</protein>
<sequence>MGRGGGSSHPPSSPTDTAPYPSSRDGWRFVGSTQSEKTLNAYSRDGCKFVGSGPEQANFVSILQRRVADLLALPREPRDFALENNLALLSQLPFFIKSIVHSKYLDSPSYTDSIISHEFV</sequence>
<accession>A0ABP0THM1</accession>
<name>A0ABP0THM1_9BRYO</name>
<keyword evidence="3" id="KW-1185">Reference proteome</keyword>
<evidence type="ECO:0000313" key="3">
    <source>
        <dbReference type="Proteomes" id="UP001497512"/>
    </source>
</evidence>
<feature type="region of interest" description="Disordered" evidence="1">
    <location>
        <begin position="1"/>
        <end position="27"/>
    </location>
</feature>
<dbReference type="Proteomes" id="UP001497512">
    <property type="component" value="Chromosome 10"/>
</dbReference>
<proteinExistence type="predicted"/>
<evidence type="ECO:0000313" key="2">
    <source>
        <dbReference type="EMBL" id="CAK9194130.1"/>
    </source>
</evidence>
<organism evidence="2 3">
    <name type="scientific">Sphagnum troendelagicum</name>
    <dbReference type="NCBI Taxonomy" id="128251"/>
    <lineage>
        <taxon>Eukaryota</taxon>
        <taxon>Viridiplantae</taxon>
        <taxon>Streptophyta</taxon>
        <taxon>Embryophyta</taxon>
        <taxon>Bryophyta</taxon>
        <taxon>Sphagnophytina</taxon>
        <taxon>Sphagnopsida</taxon>
        <taxon>Sphagnales</taxon>
        <taxon>Sphagnaceae</taxon>
        <taxon>Sphagnum</taxon>
    </lineage>
</organism>
<evidence type="ECO:0000256" key="1">
    <source>
        <dbReference type="SAM" id="MobiDB-lite"/>
    </source>
</evidence>
<gene>
    <name evidence="2" type="ORF">CSSPTR1EN2_LOCUS2372</name>
</gene>
<dbReference type="EMBL" id="OZ019902">
    <property type="protein sequence ID" value="CAK9194130.1"/>
    <property type="molecule type" value="Genomic_DNA"/>
</dbReference>
<reference evidence="2" key="1">
    <citation type="submission" date="2024-02" db="EMBL/GenBank/DDBJ databases">
        <authorList>
            <consortium name="ELIXIR-Norway"/>
            <consortium name="Elixir Norway"/>
        </authorList>
    </citation>
    <scope>NUCLEOTIDE SEQUENCE</scope>
</reference>